<dbReference type="GO" id="GO:0051225">
    <property type="term" value="P:spindle assembly"/>
    <property type="evidence" value="ECO:0007669"/>
    <property type="project" value="TreeGrafter"/>
</dbReference>
<dbReference type="GO" id="GO:0051321">
    <property type="term" value="P:meiotic cell cycle"/>
    <property type="evidence" value="ECO:0007669"/>
    <property type="project" value="TreeGrafter"/>
</dbReference>
<comment type="caution">
    <text evidence="9">The sequence shown here is derived from an EMBL/GenBank/DDBJ whole genome shotgun (WGS) entry which is preliminary data.</text>
</comment>
<dbReference type="PANTHER" id="PTHR19302">
    <property type="entry name" value="GAMMA TUBULIN COMPLEX PROTEIN"/>
    <property type="match status" value="1"/>
</dbReference>
<dbReference type="GO" id="GO:0000278">
    <property type="term" value="P:mitotic cell cycle"/>
    <property type="evidence" value="ECO:0007669"/>
    <property type="project" value="TreeGrafter"/>
</dbReference>
<dbReference type="GO" id="GO:0043015">
    <property type="term" value="F:gamma-tubulin binding"/>
    <property type="evidence" value="ECO:0007669"/>
    <property type="project" value="InterPro"/>
</dbReference>
<evidence type="ECO:0000259" key="8">
    <source>
        <dbReference type="Pfam" id="PF04130"/>
    </source>
</evidence>
<feature type="coiled-coil region" evidence="6">
    <location>
        <begin position="63"/>
        <end position="199"/>
    </location>
</feature>
<comment type="subcellular location">
    <subcellularLocation>
        <location evidence="5">Cytoplasm</location>
        <location evidence="5">Cytoskeleton</location>
        <location evidence="5">Microtubule organizing center</location>
    </subcellularLocation>
</comment>
<dbReference type="Gene3D" id="1.20.120.1900">
    <property type="entry name" value="Gamma-tubulin complex, C-terminal domain"/>
    <property type="match status" value="1"/>
</dbReference>
<dbReference type="GO" id="GO:0051011">
    <property type="term" value="F:microtubule minus-end binding"/>
    <property type="evidence" value="ECO:0007669"/>
    <property type="project" value="TreeGrafter"/>
</dbReference>
<evidence type="ECO:0000313" key="9">
    <source>
        <dbReference type="EMBL" id="RNA30941.1"/>
    </source>
</evidence>
<comment type="similarity">
    <text evidence="1 5">Belongs to the TUBGCP family.</text>
</comment>
<organism evidence="9 10">
    <name type="scientific">Brachionus plicatilis</name>
    <name type="common">Marine rotifer</name>
    <name type="synonym">Brachionus muelleri</name>
    <dbReference type="NCBI Taxonomy" id="10195"/>
    <lineage>
        <taxon>Eukaryota</taxon>
        <taxon>Metazoa</taxon>
        <taxon>Spiralia</taxon>
        <taxon>Gnathifera</taxon>
        <taxon>Rotifera</taxon>
        <taxon>Eurotatoria</taxon>
        <taxon>Monogononta</taxon>
        <taxon>Pseudotrocha</taxon>
        <taxon>Ploima</taxon>
        <taxon>Brachionidae</taxon>
        <taxon>Brachionus</taxon>
    </lineage>
</organism>
<sequence>MYPIKKLNIKESLHKNLLCTSKKFHPKLKVDFNEDYLNQIEDSCSKYADFVRNNSKYKLKSRREYLELEQQKQEEYLRRLQNEAFERFKQYEQQEAENRLLEIEAKQKRFNFLKKQMEEELKRRQEEKEREKQKDREYMDTLVNRNSQFQQEKHRLEEQLKIEIKQEYEEKMSEAEQREKDARRKIEQTVNKIKHLDESAMDVDMEEAEIDQEKVIDESDVEMEVVVDTPVKPKISDQTTQKDYRSSIKLNDQVNSLTQSPGQMYKPKSPAQQSKSSVKMSQNFHVSKQSDFLDLEQKDKQRLEWLKSRAVHGHASDSKIQNMLKHNDLLSSLDEQAMFRAKLFDHFTKKEDRVEQINFDEIIQPYQERFPRLDKPLELNLLTNLSYVSDDDLCFEEKKYQPSDSAQSHSFRFVDLEEILSRILYRPVQVQLKLVNKSCINYFLFDLRLEDHLQALRKYVLFENGVFAQKFVDELMLKVEDMHYNGHFVDLEFLLSPIFIKEAFAKTCSLFKNCQFISNLLIRLKSKINNSKTSRLLNYLDMIELAYEAQWPLNIIINQTNLNFYNEIFGFLLKIKFVLSALNNIWQTLRRYELKKY</sequence>
<dbReference type="InterPro" id="IPR042241">
    <property type="entry name" value="GCP_C_sf"/>
</dbReference>
<dbReference type="GO" id="GO:0000930">
    <property type="term" value="C:gamma-tubulin complex"/>
    <property type="evidence" value="ECO:0007669"/>
    <property type="project" value="TreeGrafter"/>
</dbReference>
<keyword evidence="4 5" id="KW-0206">Cytoskeleton</keyword>
<feature type="region of interest" description="Disordered" evidence="7">
    <location>
        <begin position="249"/>
        <end position="277"/>
    </location>
</feature>
<dbReference type="GO" id="GO:0007020">
    <property type="term" value="P:microtubule nucleation"/>
    <property type="evidence" value="ECO:0007669"/>
    <property type="project" value="InterPro"/>
</dbReference>
<evidence type="ECO:0000313" key="10">
    <source>
        <dbReference type="Proteomes" id="UP000276133"/>
    </source>
</evidence>
<feature type="domain" description="Gamma tubulin complex component C-terminal" evidence="8">
    <location>
        <begin position="449"/>
        <end position="588"/>
    </location>
</feature>
<feature type="compositionally biased region" description="Low complexity" evidence="7">
    <location>
        <begin position="266"/>
        <end position="277"/>
    </location>
</feature>
<evidence type="ECO:0000256" key="3">
    <source>
        <dbReference type="ARBA" id="ARBA00022701"/>
    </source>
</evidence>
<dbReference type="Pfam" id="PF04130">
    <property type="entry name" value="GCP_C_terminal"/>
    <property type="match status" value="1"/>
</dbReference>
<evidence type="ECO:0000256" key="5">
    <source>
        <dbReference type="RuleBase" id="RU363050"/>
    </source>
</evidence>
<protein>
    <recommendedName>
        <fullName evidence="5">Gamma-tubulin complex component</fullName>
    </recommendedName>
</protein>
<evidence type="ECO:0000256" key="1">
    <source>
        <dbReference type="ARBA" id="ARBA00010337"/>
    </source>
</evidence>
<evidence type="ECO:0000256" key="6">
    <source>
        <dbReference type="SAM" id="Coils"/>
    </source>
</evidence>
<keyword evidence="10" id="KW-1185">Reference proteome</keyword>
<dbReference type="InterPro" id="IPR040457">
    <property type="entry name" value="GCP_C"/>
</dbReference>
<dbReference type="AlphaFoldDB" id="A0A3M7S5A1"/>
<proteinExistence type="inferred from homology"/>
<feature type="compositionally biased region" description="Polar residues" evidence="7">
    <location>
        <begin position="249"/>
        <end position="262"/>
    </location>
</feature>
<evidence type="ECO:0000256" key="2">
    <source>
        <dbReference type="ARBA" id="ARBA00022490"/>
    </source>
</evidence>
<dbReference type="STRING" id="10195.A0A3M7S5A1"/>
<keyword evidence="2 5" id="KW-0963">Cytoplasm</keyword>
<dbReference type="InterPro" id="IPR007259">
    <property type="entry name" value="GCP"/>
</dbReference>
<dbReference type="GO" id="GO:0031122">
    <property type="term" value="P:cytoplasmic microtubule organization"/>
    <property type="evidence" value="ECO:0007669"/>
    <property type="project" value="TreeGrafter"/>
</dbReference>
<dbReference type="GO" id="GO:0005874">
    <property type="term" value="C:microtubule"/>
    <property type="evidence" value="ECO:0007669"/>
    <property type="project" value="UniProtKB-KW"/>
</dbReference>
<dbReference type="OrthoDB" id="775571at2759"/>
<keyword evidence="6" id="KW-0175">Coiled coil</keyword>
<keyword evidence="3 5" id="KW-0493">Microtubule</keyword>
<reference evidence="9 10" key="1">
    <citation type="journal article" date="2018" name="Sci. Rep.">
        <title>Genomic signatures of local adaptation to the degree of environmental predictability in rotifers.</title>
        <authorList>
            <person name="Franch-Gras L."/>
            <person name="Hahn C."/>
            <person name="Garcia-Roger E.M."/>
            <person name="Carmona M.J."/>
            <person name="Serra M."/>
            <person name="Gomez A."/>
        </authorList>
    </citation>
    <scope>NUCLEOTIDE SEQUENCE [LARGE SCALE GENOMIC DNA]</scope>
    <source>
        <strain evidence="9">HYR1</strain>
    </source>
</reference>
<dbReference type="Proteomes" id="UP000276133">
    <property type="component" value="Unassembled WGS sequence"/>
</dbReference>
<evidence type="ECO:0000256" key="7">
    <source>
        <dbReference type="SAM" id="MobiDB-lite"/>
    </source>
</evidence>
<name>A0A3M7S5A1_BRAPC</name>
<gene>
    <name evidence="9" type="ORF">BpHYR1_053992</name>
</gene>
<accession>A0A3M7S5A1</accession>
<dbReference type="EMBL" id="REGN01002011">
    <property type="protein sequence ID" value="RNA30941.1"/>
    <property type="molecule type" value="Genomic_DNA"/>
</dbReference>
<evidence type="ECO:0000256" key="4">
    <source>
        <dbReference type="ARBA" id="ARBA00023212"/>
    </source>
</evidence>
<dbReference type="GO" id="GO:0000922">
    <property type="term" value="C:spindle pole"/>
    <property type="evidence" value="ECO:0007669"/>
    <property type="project" value="InterPro"/>
</dbReference>